<evidence type="ECO:0000256" key="3">
    <source>
        <dbReference type="ARBA" id="ARBA00022737"/>
    </source>
</evidence>
<feature type="domain" description="C2H2-type" evidence="11">
    <location>
        <begin position="149"/>
        <end position="176"/>
    </location>
</feature>
<keyword evidence="5" id="KW-0862">Zinc</keyword>
<dbReference type="GO" id="GO:0008270">
    <property type="term" value="F:zinc ion binding"/>
    <property type="evidence" value="ECO:0007669"/>
    <property type="project" value="UniProtKB-KW"/>
</dbReference>
<organism evidence="12 13">
    <name type="scientific">Capsicum baccatum</name>
    <name type="common">Peruvian pepper</name>
    <dbReference type="NCBI Taxonomy" id="33114"/>
    <lineage>
        <taxon>Eukaryota</taxon>
        <taxon>Viridiplantae</taxon>
        <taxon>Streptophyta</taxon>
        <taxon>Embryophyta</taxon>
        <taxon>Tracheophyta</taxon>
        <taxon>Spermatophyta</taxon>
        <taxon>Magnoliopsida</taxon>
        <taxon>eudicotyledons</taxon>
        <taxon>Gunneridae</taxon>
        <taxon>Pentapetalae</taxon>
        <taxon>asterids</taxon>
        <taxon>lamiids</taxon>
        <taxon>Solanales</taxon>
        <taxon>Solanaceae</taxon>
        <taxon>Solanoideae</taxon>
        <taxon>Capsiceae</taxon>
        <taxon>Capsicum</taxon>
    </lineage>
</organism>
<sequence length="333" mass="35755">MAITIISSSTDVGGSDDGGGVMEVCQNFSDRSSAFRGKRTKRSRPSSPLDTVGTMSITTTSSGGDSDDGGGDLCNSTYSPTTSTTQILIRGTSEEDEDMANCLILLAKSGSGRKVQAVTDELKKEKITSRKIAEITTISTTGKAGFYVYECKTCNRTFPSFQALGGHRASHKKPKTIVEDKKSATATDSTAASRDDQHHHQESDDQEQGLLNKISHSLSNQTAVINNISKTKIHECSICGSEFSSGQALGGHMRRHRPPTTTATTTATATTKIISTNFETISNVSESSSSHHDEKSTRNILSLDLNLPAPPEDDHKYEQSIVFSAAPLVDCYY</sequence>
<evidence type="ECO:0000256" key="5">
    <source>
        <dbReference type="ARBA" id="ARBA00022833"/>
    </source>
</evidence>
<dbReference type="InterPro" id="IPR013087">
    <property type="entry name" value="Znf_C2H2_type"/>
</dbReference>
<reference evidence="12 13" key="1">
    <citation type="journal article" date="2017" name="Genome Biol.">
        <title>New reference genome sequences of hot pepper reveal the massive evolution of plant disease-resistance genes by retroduplication.</title>
        <authorList>
            <person name="Kim S."/>
            <person name="Park J."/>
            <person name="Yeom S.I."/>
            <person name="Kim Y.M."/>
            <person name="Seo E."/>
            <person name="Kim K.T."/>
            <person name="Kim M.S."/>
            <person name="Lee J.M."/>
            <person name="Cheong K."/>
            <person name="Shin H.S."/>
            <person name="Kim S.B."/>
            <person name="Han K."/>
            <person name="Lee J."/>
            <person name="Park M."/>
            <person name="Lee H.A."/>
            <person name="Lee H.Y."/>
            <person name="Lee Y."/>
            <person name="Oh S."/>
            <person name="Lee J.H."/>
            <person name="Choi E."/>
            <person name="Choi E."/>
            <person name="Lee S.E."/>
            <person name="Jeon J."/>
            <person name="Kim H."/>
            <person name="Choi G."/>
            <person name="Song H."/>
            <person name="Lee J."/>
            <person name="Lee S.C."/>
            <person name="Kwon J.K."/>
            <person name="Lee H.Y."/>
            <person name="Koo N."/>
            <person name="Hong Y."/>
            <person name="Kim R.W."/>
            <person name="Kang W.H."/>
            <person name="Huh J.H."/>
            <person name="Kang B.C."/>
            <person name="Yang T.J."/>
            <person name="Lee Y.H."/>
            <person name="Bennetzen J.L."/>
            <person name="Choi D."/>
        </authorList>
    </citation>
    <scope>NUCLEOTIDE SEQUENCE [LARGE SCALE GENOMIC DNA]</scope>
    <source>
        <strain evidence="13">cv. PBC81</strain>
    </source>
</reference>
<dbReference type="PROSITE" id="PS00028">
    <property type="entry name" value="ZINC_FINGER_C2H2_1"/>
    <property type="match status" value="2"/>
</dbReference>
<reference evidence="13" key="2">
    <citation type="journal article" date="2017" name="J. Anim. Genet.">
        <title>Multiple reference genome sequences of hot pepper reveal the massive evolution of plant disease resistance genes by retroduplication.</title>
        <authorList>
            <person name="Kim S."/>
            <person name="Park J."/>
            <person name="Yeom S.-I."/>
            <person name="Kim Y.-M."/>
            <person name="Seo E."/>
            <person name="Kim K.-T."/>
            <person name="Kim M.-S."/>
            <person name="Lee J.M."/>
            <person name="Cheong K."/>
            <person name="Shin H.-S."/>
            <person name="Kim S.-B."/>
            <person name="Han K."/>
            <person name="Lee J."/>
            <person name="Park M."/>
            <person name="Lee H.-A."/>
            <person name="Lee H.-Y."/>
            <person name="Lee Y."/>
            <person name="Oh S."/>
            <person name="Lee J.H."/>
            <person name="Choi E."/>
            <person name="Choi E."/>
            <person name="Lee S.E."/>
            <person name="Jeon J."/>
            <person name="Kim H."/>
            <person name="Choi G."/>
            <person name="Song H."/>
            <person name="Lee J."/>
            <person name="Lee S.-C."/>
            <person name="Kwon J.-K."/>
            <person name="Lee H.-Y."/>
            <person name="Koo N."/>
            <person name="Hong Y."/>
            <person name="Kim R.W."/>
            <person name="Kang W.-H."/>
            <person name="Huh J.H."/>
            <person name="Kang B.-C."/>
            <person name="Yang T.-J."/>
            <person name="Lee Y.-H."/>
            <person name="Bennetzen J.L."/>
            <person name="Choi D."/>
        </authorList>
    </citation>
    <scope>NUCLEOTIDE SEQUENCE [LARGE SCALE GENOMIC DNA]</scope>
    <source>
        <strain evidence="13">cv. PBC81</strain>
    </source>
</reference>
<evidence type="ECO:0000256" key="8">
    <source>
        <dbReference type="ARBA" id="ARBA00023242"/>
    </source>
</evidence>
<dbReference type="STRING" id="33114.A0A2G2VLF6"/>
<accession>A0A2G2VLF6</accession>
<dbReference type="PANTHER" id="PTHR26374:SF466">
    <property type="entry name" value="OS09G0122000 PROTEIN"/>
    <property type="match status" value="1"/>
</dbReference>
<keyword evidence="7" id="KW-0804">Transcription</keyword>
<evidence type="ECO:0000256" key="10">
    <source>
        <dbReference type="SAM" id="MobiDB-lite"/>
    </source>
</evidence>
<dbReference type="InterPro" id="IPR036236">
    <property type="entry name" value="Znf_C2H2_sf"/>
</dbReference>
<dbReference type="SUPFAM" id="SSF57667">
    <property type="entry name" value="beta-beta-alpha zinc fingers"/>
    <property type="match status" value="1"/>
</dbReference>
<dbReference type="PROSITE" id="PS50157">
    <property type="entry name" value="ZINC_FINGER_C2H2_2"/>
    <property type="match status" value="2"/>
</dbReference>
<evidence type="ECO:0000259" key="11">
    <source>
        <dbReference type="PROSITE" id="PS50157"/>
    </source>
</evidence>
<protein>
    <recommendedName>
        <fullName evidence="11">C2H2-type domain-containing protein</fullName>
    </recommendedName>
</protein>
<keyword evidence="3" id="KW-0677">Repeat</keyword>
<evidence type="ECO:0000256" key="4">
    <source>
        <dbReference type="ARBA" id="ARBA00022771"/>
    </source>
</evidence>
<evidence type="ECO:0000256" key="2">
    <source>
        <dbReference type="ARBA" id="ARBA00022723"/>
    </source>
</evidence>
<dbReference type="Gene3D" id="3.30.160.60">
    <property type="entry name" value="Classic Zinc Finger"/>
    <property type="match status" value="1"/>
</dbReference>
<feature type="domain" description="C2H2-type" evidence="11">
    <location>
        <begin position="234"/>
        <end position="261"/>
    </location>
</feature>
<feature type="compositionally biased region" description="Basic and acidic residues" evidence="10">
    <location>
        <begin position="193"/>
        <end position="203"/>
    </location>
</feature>
<comment type="caution">
    <text evidence="12">The sequence shown here is derived from an EMBL/GenBank/DDBJ whole genome shotgun (WGS) entry which is preliminary data.</text>
</comment>
<feature type="region of interest" description="Disordered" evidence="10">
    <location>
        <begin position="165"/>
        <end position="207"/>
    </location>
</feature>
<keyword evidence="8" id="KW-0539">Nucleus</keyword>
<dbReference type="Proteomes" id="UP000224567">
    <property type="component" value="Unassembled WGS sequence"/>
</dbReference>
<evidence type="ECO:0000256" key="9">
    <source>
        <dbReference type="PROSITE-ProRule" id="PRU00042"/>
    </source>
</evidence>
<evidence type="ECO:0000256" key="1">
    <source>
        <dbReference type="ARBA" id="ARBA00004123"/>
    </source>
</evidence>
<dbReference type="GO" id="GO:0005634">
    <property type="term" value="C:nucleus"/>
    <property type="evidence" value="ECO:0007669"/>
    <property type="project" value="UniProtKB-SubCell"/>
</dbReference>
<dbReference type="PANTHER" id="PTHR26374">
    <property type="entry name" value="ZINC FINGER PROTEIN ZAT5"/>
    <property type="match status" value="1"/>
</dbReference>
<evidence type="ECO:0000313" key="12">
    <source>
        <dbReference type="EMBL" id="PHT33800.1"/>
    </source>
</evidence>
<keyword evidence="6" id="KW-0805">Transcription regulation</keyword>
<comment type="subcellular location">
    <subcellularLocation>
        <location evidence="1">Nucleus</location>
    </subcellularLocation>
</comment>
<name>A0A2G2VLF6_CAPBA</name>
<dbReference type="EMBL" id="MLFT02000011">
    <property type="protein sequence ID" value="PHT33800.1"/>
    <property type="molecule type" value="Genomic_DNA"/>
</dbReference>
<gene>
    <name evidence="12" type="ORF">CQW23_25600</name>
</gene>
<feature type="compositionally biased region" description="Low complexity" evidence="10">
    <location>
        <begin position="50"/>
        <end position="64"/>
    </location>
</feature>
<dbReference type="OrthoDB" id="6077919at2759"/>
<dbReference type="SMART" id="SM00355">
    <property type="entry name" value="ZnF_C2H2"/>
    <property type="match status" value="2"/>
</dbReference>
<evidence type="ECO:0000256" key="6">
    <source>
        <dbReference type="ARBA" id="ARBA00023015"/>
    </source>
</evidence>
<proteinExistence type="predicted"/>
<keyword evidence="2" id="KW-0479">Metal-binding</keyword>
<evidence type="ECO:0000256" key="7">
    <source>
        <dbReference type="ARBA" id="ARBA00023163"/>
    </source>
</evidence>
<evidence type="ECO:0000313" key="13">
    <source>
        <dbReference type="Proteomes" id="UP000224567"/>
    </source>
</evidence>
<keyword evidence="13" id="KW-1185">Reference proteome</keyword>
<keyword evidence="4 9" id="KW-0863">Zinc-finger</keyword>
<feature type="region of interest" description="Disordered" evidence="10">
    <location>
        <begin position="32"/>
        <end position="71"/>
    </location>
</feature>
<dbReference type="AlphaFoldDB" id="A0A2G2VLF6"/>
<dbReference type="Pfam" id="PF13912">
    <property type="entry name" value="zf-C2H2_6"/>
    <property type="match status" value="2"/>
</dbReference>